<protein>
    <submittedName>
        <fullName evidence="3">Uncharacterized protein</fullName>
    </submittedName>
</protein>
<reference evidence="3" key="1">
    <citation type="submission" date="2022-01" db="EMBL/GenBank/DDBJ databases">
        <title>Genome sequence and assembly of Parabukholderia sp. RG36.</title>
        <authorList>
            <person name="Chhetri G."/>
        </authorList>
    </citation>
    <scope>NUCLEOTIDE SEQUENCE</scope>
    <source>
        <strain evidence="3">RG36</strain>
    </source>
</reference>
<evidence type="ECO:0000256" key="2">
    <source>
        <dbReference type="SAM" id="Phobius"/>
    </source>
</evidence>
<proteinExistence type="predicted"/>
<dbReference type="RefSeq" id="WP_238466201.1">
    <property type="nucleotide sequence ID" value="NZ_JAKLJA010000023.1"/>
</dbReference>
<evidence type="ECO:0000313" key="4">
    <source>
        <dbReference type="Proteomes" id="UP001139308"/>
    </source>
</evidence>
<keyword evidence="2" id="KW-0472">Membrane</keyword>
<name>A0A9X1RS43_9BURK</name>
<keyword evidence="2" id="KW-1133">Transmembrane helix</keyword>
<keyword evidence="2" id="KW-0812">Transmembrane</keyword>
<feature type="region of interest" description="Disordered" evidence="1">
    <location>
        <begin position="1"/>
        <end position="23"/>
    </location>
</feature>
<accession>A0A9X1RS43</accession>
<keyword evidence="4" id="KW-1185">Reference proteome</keyword>
<evidence type="ECO:0000313" key="3">
    <source>
        <dbReference type="EMBL" id="MCG5076335.1"/>
    </source>
</evidence>
<comment type="caution">
    <text evidence="3">The sequence shown here is derived from an EMBL/GenBank/DDBJ whole genome shotgun (WGS) entry which is preliminary data.</text>
</comment>
<organism evidence="3 4">
    <name type="scientific">Paraburkholderia tagetis</name>
    <dbReference type="NCBI Taxonomy" id="2913261"/>
    <lineage>
        <taxon>Bacteria</taxon>
        <taxon>Pseudomonadati</taxon>
        <taxon>Pseudomonadota</taxon>
        <taxon>Betaproteobacteria</taxon>
        <taxon>Burkholderiales</taxon>
        <taxon>Burkholderiaceae</taxon>
        <taxon>Paraburkholderia</taxon>
    </lineage>
</organism>
<evidence type="ECO:0000256" key="1">
    <source>
        <dbReference type="SAM" id="MobiDB-lite"/>
    </source>
</evidence>
<gene>
    <name evidence="3" type="ORF">L5014_23660</name>
</gene>
<dbReference type="EMBL" id="JAKLJA010000023">
    <property type="protein sequence ID" value="MCG5076335.1"/>
    <property type="molecule type" value="Genomic_DNA"/>
</dbReference>
<sequence length="121" mass="13146">MAKTNKKAAGARSNNGAGESHGDIKKQLMEPAGRLIVLGYSTVLFVVIGLSALGLGFAHECTQVHCHRLEGWKLEVLSVLKNVAFSRDCVSFVCRAKAPRPWNQTSLRHQAASQETCPSEQ</sequence>
<feature type="transmembrane region" description="Helical" evidence="2">
    <location>
        <begin position="35"/>
        <end position="58"/>
    </location>
</feature>
<feature type="region of interest" description="Disordered" evidence="1">
    <location>
        <begin position="102"/>
        <end position="121"/>
    </location>
</feature>
<dbReference type="AlphaFoldDB" id="A0A9X1RS43"/>
<dbReference type="Proteomes" id="UP001139308">
    <property type="component" value="Unassembled WGS sequence"/>
</dbReference>